<dbReference type="Proteomes" id="UP000530268">
    <property type="component" value="Unassembled WGS sequence"/>
</dbReference>
<dbReference type="PANTHER" id="PTHR30469">
    <property type="entry name" value="MULTIDRUG RESISTANCE PROTEIN MDTA"/>
    <property type="match status" value="1"/>
</dbReference>
<dbReference type="EMBL" id="JACIEI010000007">
    <property type="protein sequence ID" value="MBB3994605.1"/>
    <property type="molecule type" value="Genomic_DNA"/>
</dbReference>
<dbReference type="Gene3D" id="1.10.287.470">
    <property type="entry name" value="Helix hairpin bin"/>
    <property type="match status" value="1"/>
</dbReference>
<name>A0A7W6E9R7_9RHOB</name>
<comment type="caution">
    <text evidence="2">The sequence shown here is derived from an EMBL/GenBank/DDBJ whole genome shotgun (WGS) entry which is preliminary data.</text>
</comment>
<evidence type="ECO:0000256" key="1">
    <source>
        <dbReference type="SAM" id="SignalP"/>
    </source>
</evidence>
<dbReference type="Gene3D" id="2.40.50.100">
    <property type="match status" value="1"/>
</dbReference>
<evidence type="ECO:0000313" key="3">
    <source>
        <dbReference type="Proteomes" id="UP000530268"/>
    </source>
</evidence>
<dbReference type="GO" id="GO:0015562">
    <property type="term" value="F:efflux transmembrane transporter activity"/>
    <property type="evidence" value="ECO:0007669"/>
    <property type="project" value="TreeGrafter"/>
</dbReference>
<dbReference type="RefSeq" id="WP_184565792.1">
    <property type="nucleotide sequence ID" value="NZ_JACIEI010000007.1"/>
</dbReference>
<dbReference type="AlphaFoldDB" id="A0A7W6E9R7"/>
<proteinExistence type="predicted"/>
<sequence length="280" mass="30455">MIYKALLALCLLLPAAVNAQETQRPWIAVATGKVDIDGGVMRLAARREGLIAEVLVTEGQALARIDDSTARLQMAISRDELRQADLQMNLATLRVEQAQAEVSRLLPLVRADAIPLRQSEEANWASRIAVLEATNAQISVDLVKRRLALQEQEIEAHVIRAPQSGVILRSSARVGDGTSTSTVTEMFLLAPDANRVVLANLDEQFVGLVKPGQSVEIISEKDRFTPLSGEVLRVAGVYGTPSTLTDTDVRTVQIVVRIDASPEIAEGLILGQRMVVRVLR</sequence>
<reference evidence="2 3" key="1">
    <citation type="submission" date="2020-08" db="EMBL/GenBank/DDBJ databases">
        <title>Genomic Encyclopedia of Type Strains, Phase IV (KMG-IV): sequencing the most valuable type-strain genomes for metagenomic binning, comparative biology and taxonomic classification.</title>
        <authorList>
            <person name="Goeker M."/>
        </authorList>
    </citation>
    <scope>NUCLEOTIDE SEQUENCE [LARGE SCALE GENOMIC DNA]</scope>
    <source>
        <strain evidence="2 3">DSM 102234</strain>
    </source>
</reference>
<evidence type="ECO:0000313" key="2">
    <source>
        <dbReference type="EMBL" id="MBB3994605.1"/>
    </source>
</evidence>
<dbReference type="SUPFAM" id="SSF111369">
    <property type="entry name" value="HlyD-like secretion proteins"/>
    <property type="match status" value="1"/>
</dbReference>
<gene>
    <name evidence="2" type="ORF">GGR95_002253</name>
</gene>
<protein>
    <submittedName>
        <fullName evidence="2">HlyD family secretion protein</fullName>
    </submittedName>
</protein>
<feature type="signal peptide" evidence="1">
    <location>
        <begin position="1"/>
        <end position="19"/>
    </location>
</feature>
<feature type="chain" id="PRO_5030827806" evidence="1">
    <location>
        <begin position="20"/>
        <end position="280"/>
    </location>
</feature>
<keyword evidence="1" id="KW-0732">Signal</keyword>
<keyword evidence="3" id="KW-1185">Reference proteome</keyword>
<dbReference type="PANTHER" id="PTHR30469:SF15">
    <property type="entry name" value="HLYD FAMILY OF SECRETION PROTEINS"/>
    <property type="match status" value="1"/>
</dbReference>
<accession>A0A7W6E9R7</accession>
<organism evidence="2 3">
    <name type="scientific">Sulfitobacter undariae</name>
    <dbReference type="NCBI Taxonomy" id="1563671"/>
    <lineage>
        <taxon>Bacteria</taxon>
        <taxon>Pseudomonadati</taxon>
        <taxon>Pseudomonadota</taxon>
        <taxon>Alphaproteobacteria</taxon>
        <taxon>Rhodobacterales</taxon>
        <taxon>Roseobacteraceae</taxon>
        <taxon>Sulfitobacter</taxon>
    </lineage>
</organism>
<dbReference type="GO" id="GO:1990281">
    <property type="term" value="C:efflux pump complex"/>
    <property type="evidence" value="ECO:0007669"/>
    <property type="project" value="TreeGrafter"/>
</dbReference>